<comment type="caution">
    <text evidence="1">The sequence shown here is derived from an EMBL/GenBank/DDBJ whole genome shotgun (WGS) entry which is preliminary data.</text>
</comment>
<gene>
    <name evidence="1" type="ORF">CTI11_09330</name>
</gene>
<dbReference type="EMBL" id="PEKC01000025">
    <property type="protein sequence ID" value="PII36119.1"/>
    <property type="molecule type" value="Genomic_DNA"/>
</dbReference>
<protein>
    <submittedName>
        <fullName evidence="1">Uncharacterized protein</fullName>
    </submittedName>
</protein>
<accession>A0A2G7T899</accession>
<dbReference type="AlphaFoldDB" id="A0A2G7T899"/>
<sequence length="105" mass="11866">MNLSIRFTEACKVRIDGRPAPEPVLMVHFAEIPESMPLEQQALEMRIQAQGLLLHADMLDFQRTGKVLHRQCADRAKRAMYALIALRTPERQAEMERVLGGAPNA</sequence>
<proteinExistence type="predicted"/>
<name>A0A2G7T899_9FLAO</name>
<reference evidence="1" key="1">
    <citation type="submission" date="2017-10" db="EMBL/GenBank/DDBJ databases">
        <title>Chryseobacterium sp. B5 is a hydrocarbonoclastic and plant growth promoting bacterium.</title>
        <authorList>
            <person name="Thijs S."/>
            <person name="Gkorezis P."/>
            <person name="Van Hamme J."/>
        </authorList>
    </citation>
    <scope>NUCLEOTIDE SEQUENCE</scope>
    <source>
        <strain evidence="1">B5</strain>
    </source>
</reference>
<evidence type="ECO:0000313" key="1">
    <source>
        <dbReference type="EMBL" id="PII36119.1"/>
    </source>
</evidence>
<organism evidence="1">
    <name type="scientific">Chryseobacterium sp. B5</name>
    <dbReference type="NCBI Taxonomy" id="2050562"/>
    <lineage>
        <taxon>Bacteria</taxon>
        <taxon>Pseudomonadati</taxon>
        <taxon>Bacteroidota</taxon>
        <taxon>Flavobacteriia</taxon>
        <taxon>Flavobacteriales</taxon>
        <taxon>Weeksellaceae</taxon>
        <taxon>Chryseobacterium group</taxon>
        <taxon>Chryseobacterium</taxon>
    </lineage>
</organism>